<accession>A0ACC0CPX8</accession>
<sequence>MMDDPWDWDTDRLVRELCSLNRTWTPSSNTPKLPGFLETRLREQEADGHIILTYDEGELFDALGIKILKHTSTFRDALNQFRERSQKYKLSQTKPIDDLSTHYTIAAPPQRRIAPTTVSDQNNINVQSFEPCLGSDTITRPDRLDTSEDTDGLRDLINDVESYSTDGDAVLPLYGDSDPDEEYDSETWKEIQQEQNKIASGSCPQGLDSKKVAAVINEAIQTFVSNWEKRKLPKLLLKANEFWHEARKCDQKGVIDRVLSNTIQSYKTRLEKLRKEILDQQWASTAELQSMMPALEPTVLDMRAASWKLSIVSSPREPDKVSPLDLSRRAIRTRRSRPDNQDGEETLTSESEGGQDDFIDELDSHANTGDEEINGGPEASSDIYDATSSRSPRNPTSKGDTRCGGAGTGDRPRSDLAVDAARPPVPDPNSSRGPVPVGAADSADPRSRKRRYPGNDTQSPGSSSSKRLCGREIIELSDDEAHNYPNELDLADELADGAHGSEDATTNEFGGRYANRHINDGDWSRLCRLFRCPASTTKLQPPGFSIEILAYQLHAVWWMLTQQPLRGIQGGCLGDAMGLGKTVEVIATFAIFSMMKANHEEVRKFWKYGTTTEGRLHLAEQQTGDETRCPSQRTSPYPTSCTCVKSGDAYKVATTMPTPPTVCVVPPTAMRGWVAEYGKVVDTTHSVASRLKLSVAHEDYKRDEGLYHGEDHGKDTRGVAVQQEDGDGNMRILIKGRVGLASRLILVSRHGATKLHARYDQMRTNITDGNGNVVKVNLMGAAFIFFDESHQYNGSPDSPTEPFRLLGKLRDSGYKEPSAFTVSASIPMAGPVQLANIVHHILESRRLQGLEVKIGGISDVGILKDRQADYRYLVDKLNRAVDSKAKEEIDIRRRRLGKLEEELTSLVLMVRRPTDKFRGEQIGDGSREIIVEPINCPMKDGPEPSEHNVEKTLFGDSNVGARLRGGSRRAWTRLIRAGVYPALARLMEDGLIQDEDLCHEIINPLGAQACKAYLVQGRAAMVEVFKQSSLSQYHEELAQGSTKFIKLCEFVDDMVSYRSKVPTADYPGPRDGTNVRHMIVLADSPCSAFITYMQLAYAYEKVKVMLINASTKHEAGASDSGYGRSQMIEDLNSPCNETSPNKILVSTYTICGAALNLQRANYCVMMEPARTTDAEKQAAARVNRRGQDMKPVTVMLYDDRNLAESVRLSRRTNREKMLSWKDNEIPWDKFVSA</sequence>
<protein>
    <submittedName>
        <fullName evidence="1">Uncharacterized protein</fullName>
    </submittedName>
</protein>
<evidence type="ECO:0000313" key="1">
    <source>
        <dbReference type="EMBL" id="KAI6082436.1"/>
    </source>
</evidence>
<reference evidence="1 2" key="1">
    <citation type="journal article" date="2022" name="New Phytol.">
        <title>Ecological generalism drives hyperdiversity of secondary metabolite gene clusters in xylarialean endophytes.</title>
        <authorList>
            <person name="Franco M.E.E."/>
            <person name="Wisecaver J.H."/>
            <person name="Arnold A.E."/>
            <person name="Ju Y.M."/>
            <person name="Slot J.C."/>
            <person name="Ahrendt S."/>
            <person name="Moore L.P."/>
            <person name="Eastman K.E."/>
            <person name="Scott K."/>
            <person name="Konkel Z."/>
            <person name="Mondo S.J."/>
            <person name="Kuo A."/>
            <person name="Hayes R.D."/>
            <person name="Haridas S."/>
            <person name="Andreopoulos B."/>
            <person name="Riley R."/>
            <person name="LaButti K."/>
            <person name="Pangilinan J."/>
            <person name="Lipzen A."/>
            <person name="Amirebrahimi M."/>
            <person name="Yan J."/>
            <person name="Adam C."/>
            <person name="Keymanesh K."/>
            <person name="Ng V."/>
            <person name="Louie K."/>
            <person name="Northen T."/>
            <person name="Drula E."/>
            <person name="Henrissat B."/>
            <person name="Hsieh H.M."/>
            <person name="Youens-Clark K."/>
            <person name="Lutzoni F."/>
            <person name="Miadlikowska J."/>
            <person name="Eastwood D.C."/>
            <person name="Hamelin R.C."/>
            <person name="Grigoriev I.V."/>
            <person name="U'Ren J.M."/>
        </authorList>
    </citation>
    <scope>NUCLEOTIDE SEQUENCE [LARGE SCALE GENOMIC DNA]</scope>
    <source>
        <strain evidence="1 2">ER1909</strain>
    </source>
</reference>
<name>A0ACC0CPX8_9PEZI</name>
<organism evidence="1 2">
    <name type="scientific">Hypoxylon rubiginosum</name>
    <dbReference type="NCBI Taxonomy" id="110542"/>
    <lineage>
        <taxon>Eukaryota</taxon>
        <taxon>Fungi</taxon>
        <taxon>Dikarya</taxon>
        <taxon>Ascomycota</taxon>
        <taxon>Pezizomycotina</taxon>
        <taxon>Sordariomycetes</taxon>
        <taxon>Xylariomycetidae</taxon>
        <taxon>Xylariales</taxon>
        <taxon>Hypoxylaceae</taxon>
        <taxon>Hypoxylon</taxon>
    </lineage>
</organism>
<keyword evidence="2" id="KW-1185">Reference proteome</keyword>
<proteinExistence type="predicted"/>
<evidence type="ECO:0000313" key="2">
    <source>
        <dbReference type="Proteomes" id="UP001497680"/>
    </source>
</evidence>
<comment type="caution">
    <text evidence="1">The sequence shown here is derived from an EMBL/GenBank/DDBJ whole genome shotgun (WGS) entry which is preliminary data.</text>
</comment>
<dbReference type="Proteomes" id="UP001497680">
    <property type="component" value="Unassembled WGS sequence"/>
</dbReference>
<dbReference type="EMBL" id="MU394371">
    <property type="protein sequence ID" value="KAI6082436.1"/>
    <property type="molecule type" value="Genomic_DNA"/>
</dbReference>
<gene>
    <name evidence="1" type="ORF">F4821DRAFT_281847</name>
</gene>